<dbReference type="GO" id="GO:0043409">
    <property type="term" value="P:negative regulation of MAPK cascade"/>
    <property type="evidence" value="ECO:0007669"/>
    <property type="project" value="TreeGrafter"/>
</dbReference>
<dbReference type="InterPro" id="IPR029021">
    <property type="entry name" value="Prot-tyrosine_phosphatase-like"/>
</dbReference>
<comment type="caution">
    <text evidence="7">The sequence shown here is derived from an EMBL/GenBank/DDBJ whole genome shotgun (WGS) entry which is preliminary data.</text>
</comment>
<reference evidence="7 8" key="1">
    <citation type="submission" date="2016-11" db="EMBL/GenBank/DDBJ databases">
        <title>The macronuclear genome of Stentor coeruleus: a giant cell with tiny introns.</title>
        <authorList>
            <person name="Slabodnick M."/>
            <person name="Ruby J.G."/>
            <person name="Reiff S.B."/>
            <person name="Swart E.C."/>
            <person name="Gosai S."/>
            <person name="Prabakaran S."/>
            <person name="Witkowska E."/>
            <person name="Larue G.E."/>
            <person name="Fisher S."/>
            <person name="Freeman R.M."/>
            <person name="Gunawardena J."/>
            <person name="Chu W."/>
            <person name="Stover N.A."/>
            <person name="Gregory B.D."/>
            <person name="Nowacki M."/>
            <person name="Derisi J."/>
            <person name="Roy S.W."/>
            <person name="Marshall W.F."/>
            <person name="Sood P."/>
        </authorList>
    </citation>
    <scope>NUCLEOTIDE SEQUENCE [LARGE SCALE GENOMIC DNA]</scope>
    <source>
        <strain evidence="7">WM001</strain>
    </source>
</reference>
<evidence type="ECO:0000259" key="6">
    <source>
        <dbReference type="PROSITE" id="PS50056"/>
    </source>
</evidence>
<dbReference type="Proteomes" id="UP000187209">
    <property type="component" value="Unassembled WGS sequence"/>
</dbReference>
<dbReference type="EMBL" id="MPUH01001056">
    <property type="protein sequence ID" value="OMJ70765.1"/>
    <property type="molecule type" value="Genomic_DNA"/>
</dbReference>
<dbReference type="InterPro" id="IPR000340">
    <property type="entry name" value="Dual-sp_phosphatase_cat-dom"/>
</dbReference>
<dbReference type="InterPro" id="IPR020422">
    <property type="entry name" value="TYR_PHOSPHATASE_DUAL_dom"/>
</dbReference>
<dbReference type="AlphaFoldDB" id="A0A1R2B250"/>
<name>A0A1R2B250_9CILI</name>
<evidence type="ECO:0000256" key="3">
    <source>
        <dbReference type="ARBA" id="ARBA00022801"/>
    </source>
</evidence>
<proteinExistence type="inferred from homology"/>
<organism evidence="7 8">
    <name type="scientific">Stentor coeruleus</name>
    <dbReference type="NCBI Taxonomy" id="5963"/>
    <lineage>
        <taxon>Eukaryota</taxon>
        <taxon>Sar</taxon>
        <taxon>Alveolata</taxon>
        <taxon>Ciliophora</taxon>
        <taxon>Postciliodesmatophora</taxon>
        <taxon>Heterotrichea</taxon>
        <taxon>Heterotrichida</taxon>
        <taxon>Stentoridae</taxon>
        <taxon>Stentor</taxon>
    </lineage>
</organism>
<dbReference type="SUPFAM" id="SSF52799">
    <property type="entry name" value="(Phosphotyrosine protein) phosphatases II"/>
    <property type="match status" value="1"/>
</dbReference>
<accession>A0A1R2B250</accession>
<dbReference type="GO" id="GO:0004725">
    <property type="term" value="F:protein tyrosine phosphatase activity"/>
    <property type="evidence" value="ECO:0007669"/>
    <property type="project" value="UniProtKB-EC"/>
</dbReference>
<evidence type="ECO:0000259" key="5">
    <source>
        <dbReference type="PROSITE" id="PS50054"/>
    </source>
</evidence>
<keyword evidence="3" id="KW-0378">Hydrolase</keyword>
<feature type="domain" description="Tyrosine specific protein phosphatases" evidence="6">
    <location>
        <begin position="64"/>
        <end position="117"/>
    </location>
</feature>
<dbReference type="OrthoDB" id="311536at2759"/>
<keyword evidence="8" id="KW-1185">Reference proteome</keyword>
<dbReference type="PROSITE" id="PS50054">
    <property type="entry name" value="TYR_PHOSPHATASE_DUAL"/>
    <property type="match status" value="1"/>
</dbReference>
<dbReference type="CDD" id="cd14498">
    <property type="entry name" value="DSP"/>
    <property type="match status" value="1"/>
</dbReference>
<evidence type="ECO:0000256" key="1">
    <source>
        <dbReference type="ARBA" id="ARBA00008601"/>
    </source>
</evidence>
<dbReference type="Pfam" id="PF00782">
    <property type="entry name" value="DSPc"/>
    <property type="match status" value="1"/>
</dbReference>
<gene>
    <name evidence="7" type="ORF">SteCoe_31186</name>
</gene>
<feature type="domain" description="Tyrosine-protein phosphatase" evidence="5">
    <location>
        <begin position="4"/>
        <end position="138"/>
    </location>
</feature>
<dbReference type="EC" id="3.1.3.48" evidence="2"/>
<dbReference type="SMART" id="SM00195">
    <property type="entry name" value="DSPc"/>
    <property type="match status" value="1"/>
</dbReference>
<dbReference type="Gene3D" id="3.90.190.10">
    <property type="entry name" value="Protein tyrosine phosphatase superfamily"/>
    <property type="match status" value="1"/>
</dbReference>
<evidence type="ECO:0000256" key="2">
    <source>
        <dbReference type="ARBA" id="ARBA00013064"/>
    </source>
</evidence>
<dbReference type="PANTHER" id="PTHR10159">
    <property type="entry name" value="DUAL SPECIFICITY PROTEIN PHOSPHATASE"/>
    <property type="match status" value="1"/>
</dbReference>
<dbReference type="PROSITE" id="PS50056">
    <property type="entry name" value="TYR_PHOSPHATASE_2"/>
    <property type="match status" value="1"/>
</dbReference>
<comment type="similarity">
    <text evidence="1">Belongs to the protein-tyrosine phosphatase family. Non-receptor class dual specificity subfamily.</text>
</comment>
<dbReference type="InterPro" id="IPR000387">
    <property type="entry name" value="Tyr_Pase_dom"/>
</dbReference>
<protein>
    <recommendedName>
        <fullName evidence="2">protein-tyrosine-phosphatase</fullName>
        <ecNumber evidence="2">3.1.3.48</ecNumber>
    </recommendedName>
</protein>
<evidence type="ECO:0000256" key="4">
    <source>
        <dbReference type="ARBA" id="ARBA00022912"/>
    </source>
</evidence>
<keyword evidence="4" id="KW-0904">Protein phosphatase</keyword>
<evidence type="ECO:0000313" key="7">
    <source>
        <dbReference type="EMBL" id="OMJ70765.1"/>
    </source>
</evidence>
<evidence type="ECO:0000313" key="8">
    <source>
        <dbReference type="Proteomes" id="UP000187209"/>
    </source>
</evidence>
<dbReference type="PANTHER" id="PTHR10159:SF519">
    <property type="entry name" value="DUAL SPECIFICITY PROTEIN PHOSPHATASE MPK3"/>
    <property type="match status" value="1"/>
</dbReference>
<dbReference type="GO" id="GO:0005737">
    <property type="term" value="C:cytoplasm"/>
    <property type="evidence" value="ECO:0007669"/>
    <property type="project" value="TreeGrafter"/>
</dbReference>
<sequence>MYDSFQEVIPGLYIGSQSALSSPYLLIAKKITHLLGVNSCKEKLIGFTIKIMNLDDHEDTDILSSFQECINFIKSSKRCLVFCSAGRSRSATIVAAYLIKERQMSLTEALYTINRVRVVRPNEGFLKQLNDWEKISGCKVCRILSESQKILQEEDFFIITCPYCQLPMAITKEHTTRKTSYLTTDVQNSMNEVISKYCPQNKNVLAFCRTHHLCWHMYSEENECMFSKKCDVTKI</sequence>